<dbReference type="InterPro" id="IPR045943">
    <property type="entry name" value="DUF6363"/>
</dbReference>
<evidence type="ECO:0000256" key="4">
    <source>
        <dbReference type="PROSITE-ProRule" id="PRU01161"/>
    </source>
</evidence>
<dbReference type="EMBL" id="SKFG01000012">
    <property type="protein sequence ID" value="TCZ76570.1"/>
    <property type="molecule type" value="Genomic_DNA"/>
</dbReference>
<feature type="short sequence motif" description="DGA/G" evidence="4">
    <location>
        <begin position="160"/>
        <end position="162"/>
    </location>
</feature>
<evidence type="ECO:0000313" key="6">
    <source>
        <dbReference type="EMBL" id="TCZ76570.1"/>
    </source>
</evidence>
<dbReference type="GO" id="GO:0016042">
    <property type="term" value="P:lipid catabolic process"/>
    <property type="evidence" value="ECO:0007669"/>
    <property type="project" value="UniProtKB-UniRule"/>
</dbReference>
<organism evidence="6 7">
    <name type="scientific">Paenibacillus albiflavus</name>
    <dbReference type="NCBI Taxonomy" id="2545760"/>
    <lineage>
        <taxon>Bacteria</taxon>
        <taxon>Bacillati</taxon>
        <taxon>Bacillota</taxon>
        <taxon>Bacilli</taxon>
        <taxon>Bacillales</taxon>
        <taxon>Paenibacillaceae</taxon>
        <taxon>Paenibacillus</taxon>
    </lineage>
</organism>
<dbReference type="InterPro" id="IPR050301">
    <property type="entry name" value="NTE"/>
</dbReference>
<feature type="short sequence motif" description="GXSXG" evidence="4">
    <location>
        <begin position="37"/>
        <end position="41"/>
    </location>
</feature>
<keyword evidence="1 4" id="KW-0378">Hydrolase</keyword>
<dbReference type="InterPro" id="IPR037483">
    <property type="entry name" value="YjjU-like"/>
</dbReference>
<dbReference type="Pfam" id="PF19890">
    <property type="entry name" value="DUF6363"/>
    <property type="match status" value="1"/>
</dbReference>
<evidence type="ECO:0000256" key="3">
    <source>
        <dbReference type="ARBA" id="ARBA00023098"/>
    </source>
</evidence>
<dbReference type="PROSITE" id="PS51635">
    <property type="entry name" value="PNPLA"/>
    <property type="match status" value="1"/>
</dbReference>
<feature type="domain" description="PNPLA" evidence="5">
    <location>
        <begin position="6"/>
        <end position="173"/>
    </location>
</feature>
<dbReference type="InterPro" id="IPR002641">
    <property type="entry name" value="PNPLA_dom"/>
</dbReference>
<dbReference type="SUPFAM" id="SSF52151">
    <property type="entry name" value="FabD/lysophospholipase-like"/>
    <property type="match status" value="1"/>
</dbReference>
<feature type="active site" description="Proton acceptor" evidence="4">
    <location>
        <position position="160"/>
    </location>
</feature>
<dbReference type="GO" id="GO:0016787">
    <property type="term" value="F:hydrolase activity"/>
    <property type="evidence" value="ECO:0007669"/>
    <property type="project" value="UniProtKB-UniRule"/>
</dbReference>
<proteinExistence type="predicted"/>
<keyword evidence="3 4" id="KW-0443">Lipid metabolism</keyword>
<dbReference type="InterPro" id="IPR016035">
    <property type="entry name" value="Acyl_Trfase/lysoPLipase"/>
</dbReference>
<evidence type="ECO:0000313" key="7">
    <source>
        <dbReference type="Proteomes" id="UP000295418"/>
    </source>
</evidence>
<feature type="short sequence motif" description="GXGXXG" evidence="4">
    <location>
        <begin position="10"/>
        <end position="15"/>
    </location>
</feature>
<keyword evidence="7" id="KW-1185">Reference proteome</keyword>
<dbReference type="OrthoDB" id="9802424at2"/>
<dbReference type="PANTHER" id="PTHR14226:SF25">
    <property type="entry name" value="PHOSPHOESTERASE"/>
    <property type="match status" value="1"/>
</dbReference>
<feature type="active site" description="Nucleophile" evidence="4">
    <location>
        <position position="39"/>
    </location>
</feature>
<evidence type="ECO:0000256" key="1">
    <source>
        <dbReference type="ARBA" id="ARBA00022801"/>
    </source>
</evidence>
<reference evidence="6 7" key="1">
    <citation type="submission" date="2019-03" db="EMBL/GenBank/DDBJ databases">
        <authorList>
            <person name="Kim M.K.M."/>
        </authorList>
    </citation>
    <scope>NUCLEOTIDE SEQUENCE [LARGE SCALE GENOMIC DNA]</scope>
    <source>
        <strain evidence="6 7">18JY21-1</strain>
    </source>
</reference>
<dbReference type="PANTHER" id="PTHR14226">
    <property type="entry name" value="NEUROPATHY TARGET ESTERASE/SWISS CHEESE D.MELANOGASTER"/>
    <property type="match status" value="1"/>
</dbReference>
<gene>
    <name evidence="6" type="ORF">E0485_13330</name>
</gene>
<name>A0A4R4EC80_9BACL</name>
<keyword evidence="2 4" id="KW-0442">Lipid degradation</keyword>
<sequence length="282" mass="31538">MNETGVVLEGGGMRGVYTGGVLEYWLEHGIKFPYLVGVSAGACNATSYISGQPGRNKKVTIGLVHDKRYLSMRNLWKEKSLFGMNFIFDQVPTSLIPFDFDTFYNSSQELIIGTTDAHTGEAVFYRDIDLAEQTLKLVRASSSLPFVAPPIHHGGRTLFDGGISAPIPVDQSIKDGNTRHIVVLTQPANYRKKPSRLGWLAKHFYSEYPGLVRAMEERAGLYNETLDRLAEMEREGSVIIIRPTQDLQVGRMEKKVDKLENLYELGYRDAEAAMDKLGAWLS</sequence>
<dbReference type="AlphaFoldDB" id="A0A4R4EC80"/>
<protein>
    <submittedName>
        <fullName evidence="6">Patatin family protein</fullName>
    </submittedName>
</protein>
<dbReference type="Proteomes" id="UP000295418">
    <property type="component" value="Unassembled WGS sequence"/>
</dbReference>
<dbReference type="RefSeq" id="WP_132418542.1">
    <property type="nucleotide sequence ID" value="NZ_SKFG01000012.1"/>
</dbReference>
<evidence type="ECO:0000256" key="2">
    <source>
        <dbReference type="ARBA" id="ARBA00022963"/>
    </source>
</evidence>
<evidence type="ECO:0000259" key="5">
    <source>
        <dbReference type="PROSITE" id="PS51635"/>
    </source>
</evidence>
<dbReference type="CDD" id="cd07208">
    <property type="entry name" value="Pat_hypo_Ecoli_yjju_like"/>
    <property type="match status" value="1"/>
</dbReference>
<dbReference type="Gene3D" id="3.40.1090.10">
    <property type="entry name" value="Cytosolic phospholipase A2 catalytic domain"/>
    <property type="match status" value="2"/>
</dbReference>
<comment type="caution">
    <text evidence="6">The sequence shown here is derived from an EMBL/GenBank/DDBJ whole genome shotgun (WGS) entry which is preliminary data.</text>
</comment>
<dbReference type="Pfam" id="PF01734">
    <property type="entry name" value="Patatin"/>
    <property type="match status" value="1"/>
</dbReference>
<accession>A0A4R4EC80</accession>